<dbReference type="SUPFAM" id="SSF53448">
    <property type="entry name" value="Nucleotide-diphospho-sugar transferases"/>
    <property type="match status" value="1"/>
</dbReference>
<evidence type="ECO:0000256" key="3">
    <source>
        <dbReference type="ARBA" id="ARBA00022679"/>
    </source>
</evidence>
<evidence type="ECO:0000256" key="6">
    <source>
        <dbReference type="ARBA" id="ARBA00022989"/>
    </source>
</evidence>
<feature type="domain" description="Glycosyltransferase 2-like" evidence="8">
    <location>
        <begin position="7"/>
        <end position="168"/>
    </location>
</feature>
<dbReference type="CDD" id="cd04179">
    <property type="entry name" value="DPM_DPG-synthase_like"/>
    <property type="match status" value="1"/>
</dbReference>
<keyword evidence="5" id="KW-0448">Lipopolysaccharide biosynthesis</keyword>
<evidence type="ECO:0000313" key="9">
    <source>
        <dbReference type="EMBL" id="OGE65794.1"/>
    </source>
</evidence>
<dbReference type="EMBL" id="MFDO01000006">
    <property type="protein sequence ID" value="OGE65794.1"/>
    <property type="molecule type" value="Genomic_DNA"/>
</dbReference>
<name>A0A1F5MK92_9BACT</name>
<dbReference type="InterPro" id="IPR029044">
    <property type="entry name" value="Nucleotide-diphossugar_trans"/>
</dbReference>
<comment type="caution">
    <text evidence="9">The sequence shown here is derived from an EMBL/GenBank/DDBJ whole genome shotgun (WGS) entry which is preliminary data.</text>
</comment>
<dbReference type="Pfam" id="PF00535">
    <property type="entry name" value="Glycos_transf_2"/>
    <property type="match status" value="1"/>
</dbReference>
<gene>
    <name evidence="9" type="ORF">A3B49_01610</name>
</gene>
<reference evidence="9 10" key="1">
    <citation type="journal article" date="2016" name="Nat. Commun.">
        <title>Thousands of microbial genomes shed light on interconnected biogeochemical processes in an aquifer system.</title>
        <authorList>
            <person name="Anantharaman K."/>
            <person name="Brown C.T."/>
            <person name="Hug L.A."/>
            <person name="Sharon I."/>
            <person name="Castelle C.J."/>
            <person name="Probst A.J."/>
            <person name="Thomas B.C."/>
            <person name="Singh A."/>
            <person name="Wilkins M.J."/>
            <person name="Karaoz U."/>
            <person name="Brodie E.L."/>
            <person name="Williams K.H."/>
            <person name="Hubbard S.S."/>
            <person name="Banfield J.F."/>
        </authorList>
    </citation>
    <scope>NUCLEOTIDE SEQUENCE [LARGE SCALE GENOMIC DNA]</scope>
</reference>
<evidence type="ECO:0000256" key="2">
    <source>
        <dbReference type="ARBA" id="ARBA00022676"/>
    </source>
</evidence>
<keyword evidence="7" id="KW-0472">Membrane</keyword>
<evidence type="ECO:0000313" key="10">
    <source>
        <dbReference type="Proteomes" id="UP000178017"/>
    </source>
</evidence>
<dbReference type="Proteomes" id="UP000178017">
    <property type="component" value="Unassembled WGS sequence"/>
</dbReference>
<accession>A0A1F5MK92</accession>
<keyword evidence="3" id="KW-0808">Transferase</keyword>
<dbReference type="GO" id="GO:0005886">
    <property type="term" value="C:plasma membrane"/>
    <property type="evidence" value="ECO:0007669"/>
    <property type="project" value="TreeGrafter"/>
</dbReference>
<evidence type="ECO:0000256" key="4">
    <source>
        <dbReference type="ARBA" id="ARBA00022692"/>
    </source>
</evidence>
<keyword evidence="4" id="KW-0812">Transmembrane</keyword>
<dbReference type="GO" id="GO:0009103">
    <property type="term" value="P:lipopolysaccharide biosynthetic process"/>
    <property type="evidence" value="ECO:0007669"/>
    <property type="project" value="UniProtKB-KW"/>
</dbReference>
<organism evidence="9 10">
    <name type="scientific">Candidatus Daviesbacteria bacterium RIFCSPLOWO2_01_FULL_40_24</name>
    <dbReference type="NCBI Taxonomy" id="1797787"/>
    <lineage>
        <taxon>Bacteria</taxon>
        <taxon>Candidatus Daviesiibacteriota</taxon>
    </lineage>
</organism>
<dbReference type="PANTHER" id="PTHR48090">
    <property type="entry name" value="UNDECAPRENYL-PHOSPHATE 4-DEOXY-4-FORMAMIDO-L-ARABINOSE TRANSFERASE-RELATED"/>
    <property type="match status" value="1"/>
</dbReference>
<protein>
    <recommendedName>
        <fullName evidence="8">Glycosyltransferase 2-like domain-containing protein</fullName>
    </recommendedName>
</protein>
<dbReference type="InterPro" id="IPR001173">
    <property type="entry name" value="Glyco_trans_2-like"/>
</dbReference>
<dbReference type="PANTHER" id="PTHR48090:SF3">
    <property type="entry name" value="UNDECAPRENYL-PHOSPHATE 4-DEOXY-4-FORMAMIDO-L-ARABINOSE TRANSFERASE"/>
    <property type="match status" value="1"/>
</dbReference>
<evidence type="ECO:0000256" key="7">
    <source>
        <dbReference type="ARBA" id="ARBA00023136"/>
    </source>
</evidence>
<dbReference type="GO" id="GO:0099621">
    <property type="term" value="F:undecaprenyl-phosphate 4-deoxy-4-formamido-L-arabinose transferase activity"/>
    <property type="evidence" value="ECO:0007669"/>
    <property type="project" value="TreeGrafter"/>
</dbReference>
<evidence type="ECO:0000256" key="1">
    <source>
        <dbReference type="ARBA" id="ARBA00022475"/>
    </source>
</evidence>
<keyword evidence="6" id="KW-1133">Transmembrane helix</keyword>
<proteinExistence type="predicted"/>
<dbReference type="Gene3D" id="3.90.550.10">
    <property type="entry name" value="Spore Coat Polysaccharide Biosynthesis Protein SpsA, Chain A"/>
    <property type="match status" value="1"/>
</dbReference>
<keyword evidence="1" id="KW-1003">Cell membrane</keyword>
<evidence type="ECO:0000259" key="8">
    <source>
        <dbReference type="Pfam" id="PF00535"/>
    </source>
</evidence>
<keyword evidence="2" id="KW-0328">Glycosyltransferase</keyword>
<evidence type="ECO:0000256" key="5">
    <source>
        <dbReference type="ARBA" id="ARBA00022985"/>
    </source>
</evidence>
<dbReference type="InterPro" id="IPR050256">
    <property type="entry name" value="Glycosyltransferase_2"/>
</dbReference>
<dbReference type="AlphaFoldDB" id="A0A1F5MK92"/>
<sequence length="232" mass="26511">MPVSSLSVFFPAYNEEKNIEDTVKKAVNVIKELKLDKWEIIIVNDGSKDKTGEVADNLSQNISNVRVVHQLNGGYGMAVRGGFYNSKYDWIVYTDSDGQFDFSEINKFLELTDQADAIWGYRIKRQDPLFRLLNAQGWKLALWIFFGLSLQDVDCGFKMIKKEIIDKIPKLESTRGGMVNAELAIKAKKYGFKIAQVGVNHYPRIHGKPTGANIRVIIQSFIDLFKLWLKLR</sequence>